<keyword evidence="3" id="KW-0274">FAD</keyword>
<evidence type="ECO:0000313" key="9">
    <source>
        <dbReference type="EMBL" id="VAW27302.1"/>
    </source>
</evidence>
<keyword evidence="7" id="KW-1133">Transmembrane helix</keyword>
<organism evidence="9">
    <name type="scientific">hydrothermal vent metagenome</name>
    <dbReference type="NCBI Taxonomy" id="652676"/>
    <lineage>
        <taxon>unclassified sequences</taxon>
        <taxon>metagenomes</taxon>
        <taxon>ecological metagenomes</taxon>
    </lineage>
</organism>
<evidence type="ECO:0000256" key="7">
    <source>
        <dbReference type="SAM" id="Phobius"/>
    </source>
</evidence>
<dbReference type="GO" id="GO:0006783">
    <property type="term" value="P:heme biosynthetic process"/>
    <property type="evidence" value="ECO:0007669"/>
    <property type="project" value="UniProtKB-KW"/>
</dbReference>
<evidence type="ECO:0000256" key="2">
    <source>
        <dbReference type="ARBA" id="ARBA00022630"/>
    </source>
</evidence>
<dbReference type="InterPro" id="IPR036188">
    <property type="entry name" value="FAD/NAD-bd_sf"/>
</dbReference>
<dbReference type="PANTHER" id="PTHR42923">
    <property type="entry name" value="PROTOPORPHYRINOGEN OXIDASE"/>
    <property type="match status" value="1"/>
</dbReference>
<dbReference type="AlphaFoldDB" id="A0A3B0ULL8"/>
<feature type="domain" description="Amine oxidase" evidence="8">
    <location>
        <begin position="15"/>
        <end position="311"/>
    </location>
</feature>
<evidence type="ECO:0000256" key="5">
    <source>
        <dbReference type="ARBA" id="ARBA00023133"/>
    </source>
</evidence>
<name>A0A3B0ULL8_9ZZZZ</name>
<dbReference type="EC" id="1.3.3.4" evidence="9"/>
<evidence type="ECO:0000256" key="4">
    <source>
        <dbReference type="ARBA" id="ARBA00023002"/>
    </source>
</evidence>
<dbReference type="SUPFAM" id="SSF54373">
    <property type="entry name" value="FAD-linked reductases, C-terminal domain"/>
    <property type="match status" value="1"/>
</dbReference>
<dbReference type="InterPro" id="IPR002937">
    <property type="entry name" value="Amino_oxidase"/>
</dbReference>
<evidence type="ECO:0000256" key="1">
    <source>
        <dbReference type="ARBA" id="ARBA00001974"/>
    </source>
</evidence>
<comment type="cofactor">
    <cofactor evidence="1">
        <name>FAD</name>
        <dbReference type="ChEBI" id="CHEBI:57692"/>
    </cofactor>
</comment>
<keyword evidence="2" id="KW-0285">Flavoprotein</keyword>
<keyword evidence="7" id="KW-0472">Membrane</keyword>
<sequence>MMIETYDTIVLGGGISGLVAAYNQQKRGKHVLLLEASNRLGGVINTVYKEGYRLEQGPNSILTNAELHELIKELGIEDKIRKNEAIASTRYLLFKDMPLKMKPSWALLTSGFLTFGMVWAFLTERFRKKGTLEDESIANFIRRRLNADILNRMINPLVTGVYAGDPEKLSLRSTFKKLYAMEQDYGSLVKAMFNRDKNGHKREAISFKGGLTTLIKALEKKLGESAITSARVKQVTSLDDGFKITYNQEENQQFVFAKEVISTLPTIAASKVLDFIDTDLKQELQQVEYAPMLLLYLSYPRQNVRQKLNGFGYLIPKQENQPYLGGIWTSAIF</sequence>
<protein>
    <submittedName>
        <fullName evidence="9">Protoporphyrinogen IX oxidase, aerobic, HemY</fullName>
        <ecNumber evidence="9">1.3.3.4</ecNumber>
    </submittedName>
</protein>
<comment type="pathway">
    <text evidence="6">Porphyrin-containing compound metabolism.</text>
</comment>
<feature type="non-terminal residue" evidence="9">
    <location>
        <position position="333"/>
    </location>
</feature>
<dbReference type="InterPro" id="IPR004572">
    <property type="entry name" value="Protoporphyrinogen_oxidase"/>
</dbReference>
<evidence type="ECO:0000259" key="8">
    <source>
        <dbReference type="Pfam" id="PF01593"/>
    </source>
</evidence>
<dbReference type="NCBIfam" id="TIGR00562">
    <property type="entry name" value="proto_IX_ox"/>
    <property type="match status" value="1"/>
</dbReference>
<accession>A0A3B0ULL8</accession>
<gene>
    <name evidence="9" type="ORF">MNBD_BACTEROID06-138</name>
</gene>
<dbReference type="Gene3D" id="3.50.50.60">
    <property type="entry name" value="FAD/NAD(P)-binding domain"/>
    <property type="match status" value="1"/>
</dbReference>
<proteinExistence type="predicted"/>
<evidence type="ECO:0000256" key="6">
    <source>
        <dbReference type="ARBA" id="ARBA00023444"/>
    </source>
</evidence>
<dbReference type="InterPro" id="IPR050464">
    <property type="entry name" value="Zeta_carotene_desat/Oxidored"/>
</dbReference>
<dbReference type="EMBL" id="UOES01000212">
    <property type="protein sequence ID" value="VAW27302.1"/>
    <property type="molecule type" value="Genomic_DNA"/>
</dbReference>
<dbReference type="GO" id="GO:0004729">
    <property type="term" value="F:oxygen-dependent protoporphyrinogen oxidase activity"/>
    <property type="evidence" value="ECO:0007669"/>
    <property type="project" value="UniProtKB-EC"/>
</dbReference>
<feature type="transmembrane region" description="Helical" evidence="7">
    <location>
        <begin position="104"/>
        <end position="122"/>
    </location>
</feature>
<keyword evidence="4 9" id="KW-0560">Oxidoreductase</keyword>
<dbReference type="Pfam" id="PF01593">
    <property type="entry name" value="Amino_oxidase"/>
    <property type="match status" value="1"/>
</dbReference>
<dbReference type="SUPFAM" id="SSF51905">
    <property type="entry name" value="FAD/NAD(P)-binding domain"/>
    <property type="match status" value="1"/>
</dbReference>
<keyword evidence="7" id="KW-0812">Transmembrane</keyword>
<keyword evidence="5" id="KW-0350">Heme biosynthesis</keyword>
<dbReference type="PANTHER" id="PTHR42923:SF3">
    <property type="entry name" value="PROTOPORPHYRINOGEN OXIDASE"/>
    <property type="match status" value="1"/>
</dbReference>
<reference evidence="9" key="1">
    <citation type="submission" date="2018-06" db="EMBL/GenBank/DDBJ databases">
        <authorList>
            <person name="Zhirakovskaya E."/>
        </authorList>
    </citation>
    <scope>NUCLEOTIDE SEQUENCE</scope>
</reference>
<evidence type="ECO:0000256" key="3">
    <source>
        <dbReference type="ARBA" id="ARBA00022827"/>
    </source>
</evidence>